<feature type="signal peptide" evidence="12">
    <location>
        <begin position="1"/>
        <end position="16"/>
    </location>
</feature>
<sequence>MKDMILILCLLKMSSAVPVFPQQPGTPGMASLSLETMRQLGSLQGLNMLSQYSRFGFGKSFNSLWMHGLLPPHSSFPWRRPRKHETQQPSLQPPQPGQKPFLQPSTVTSVQNTVQKGIPQPPIYPGHPRLQQSEGPMIQQQVAPSEKPPKTELPGMDFADPQDPSLYPGIFYMSYGANQLNAPARLGIMSSEEMAGGRGGPMTYGAMFPGFGGMRPSLGGMPPNPAMGGDFTLEFDSPVAGTKGPEKGEGGAQPPPCAAGHPALPENPALLSELPPGALGGLLANPKGNIPNLARGPAGQNRGPLRVPPAAADPLMTPGLADVYETYGADETTTLGLWEETTVDSTVTPDSQHTSMPGNKAQQPQIKHDSWHFQEP</sequence>
<dbReference type="GO" id="GO:0042475">
    <property type="term" value="P:odontogenesis of dentin-containing tooth"/>
    <property type="evidence" value="ECO:0007669"/>
    <property type="project" value="InterPro"/>
</dbReference>
<evidence type="ECO:0000256" key="9">
    <source>
        <dbReference type="ARBA" id="ARBA00022729"/>
    </source>
</evidence>
<feature type="compositionally biased region" description="Polar residues" evidence="11">
    <location>
        <begin position="130"/>
        <end position="143"/>
    </location>
</feature>
<dbReference type="PANTHER" id="PTHR14115">
    <property type="entry name" value="AMELOBLASTIN"/>
    <property type="match status" value="1"/>
</dbReference>
<evidence type="ECO:0000256" key="8">
    <source>
        <dbReference type="ARBA" id="ARBA00022591"/>
    </source>
</evidence>
<keyword evidence="5" id="KW-0964">Secreted</keyword>
<dbReference type="PANTHER" id="PTHR14115:SF0">
    <property type="entry name" value="AMELOBLASTIN"/>
    <property type="match status" value="1"/>
</dbReference>
<comment type="similarity">
    <text evidence="3">Belongs to the ameloblastin family.</text>
</comment>
<evidence type="ECO:0000256" key="5">
    <source>
        <dbReference type="ARBA" id="ARBA00022525"/>
    </source>
</evidence>
<accession>A0AB34H1B6</accession>
<gene>
    <name evidence="13" type="ORF">J1605_007452</name>
</gene>
<dbReference type="GO" id="GO:0007155">
    <property type="term" value="P:cell adhesion"/>
    <property type="evidence" value="ECO:0007669"/>
    <property type="project" value="TreeGrafter"/>
</dbReference>
<feature type="region of interest" description="Disordered" evidence="11">
    <location>
        <begin position="336"/>
        <end position="376"/>
    </location>
</feature>
<dbReference type="AlphaFoldDB" id="A0AB34H1B6"/>
<feature type="chain" id="PRO_5044209696" description="Ameloblastin" evidence="12">
    <location>
        <begin position="17"/>
        <end position="376"/>
    </location>
</feature>
<keyword evidence="9 12" id="KW-0732">Signal</keyword>
<evidence type="ECO:0000256" key="10">
    <source>
        <dbReference type="ARBA" id="ARBA00023278"/>
    </source>
</evidence>
<dbReference type="SMART" id="SM00817">
    <property type="entry name" value="Amelin"/>
    <property type="match status" value="1"/>
</dbReference>
<evidence type="ECO:0000256" key="7">
    <source>
        <dbReference type="ARBA" id="ARBA00022553"/>
    </source>
</evidence>
<feature type="region of interest" description="Disordered" evidence="11">
    <location>
        <begin position="76"/>
        <end position="154"/>
    </location>
</feature>
<comment type="function">
    <text evidence="1">Involved in the mineralization and structural organization of enamel.</text>
</comment>
<evidence type="ECO:0000256" key="4">
    <source>
        <dbReference type="ARBA" id="ARBA00014018"/>
    </source>
</evidence>
<evidence type="ECO:0000256" key="2">
    <source>
        <dbReference type="ARBA" id="ARBA00004498"/>
    </source>
</evidence>
<evidence type="ECO:0000256" key="11">
    <source>
        <dbReference type="SAM" id="MobiDB-lite"/>
    </source>
</evidence>
<feature type="region of interest" description="Disordered" evidence="11">
    <location>
        <begin position="236"/>
        <end position="268"/>
    </location>
</feature>
<reference evidence="13 14" key="1">
    <citation type="submission" date="2022-11" db="EMBL/GenBank/DDBJ databases">
        <title>Whole genome sequence of Eschrichtius robustus ER-17-0199.</title>
        <authorList>
            <person name="Bruniche-Olsen A."/>
            <person name="Black A.N."/>
            <person name="Fields C.J."/>
            <person name="Walden K."/>
            <person name="Dewoody J.A."/>
        </authorList>
    </citation>
    <scope>NUCLEOTIDE SEQUENCE [LARGE SCALE GENOMIC DNA]</scope>
    <source>
        <strain evidence="13">ER-17-0199</strain>
        <tissue evidence="13">Blubber</tissue>
    </source>
</reference>
<evidence type="ECO:0000256" key="6">
    <source>
        <dbReference type="ARBA" id="ARBA00022530"/>
    </source>
</evidence>
<protein>
    <recommendedName>
        <fullName evidence="4">Ameloblastin</fullName>
    </recommendedName>
</protein>
<evidence type="ECO:0000256" key="1">
    <source>
        <dbReference type="ARBA" id="ARBA00004035"/>
    </source>
</evidence>
<dbReference type="GO" id="GO:0030345">
    <property type="term" value="F:structural constituent of tooth enamel"/>
    <property type="evidence" value="ECO:0007669"/>
    <property type="project" value="InterPro"/>
</dbReference>
<feature type="compositionally biased region" description="Basic and acidic residues" evidence="11">
    <location>
        <begin position="366"/>
        <end position="376"/>
    </location>
</feature>
<keyword evidence="7" id="KW-0597">Phosphoprotein</keyword>
<comment type="caution">
    <text evidence="13">The sequence shown here is derived from an EMBL/GenBank/DDBJ whole genome shotgun (WGS) entry which is preliminary data.</text>
</comment>
<evidence type="ECO:0000313" key="14">
    <source>
        <dbReference type="Proteomes" id="UP001159641"/>
    </source>
</evidence>
<dbReference type="EMBL" id="JAIQCJ010002025">
    <property type="protein sequence ID" value="KAJ8785233.1"/>
    <property type="molecule type" value="Genomic_DNA"/>
</dbReference>
<dbReference type="GO" id="GO:0031214">
    <property type="term" value="P:biomineral tissue development"/>
    <property type="evidence" value="ECO:0007669"/>
    <property type="project" value="UniProtKB-KW"/>
</dbReference>
<comment type="subcellular location">
    <subcellularLocation>
        <location evidence="2">Secreted</location>
        <location evidence="2">Extracellular space</location>
        <location evidence="2">Extracellular matrix</location>
    </subcellularLocation>
</comment>
<proteinExistence type="inferred from homology"/>
<evidence type="ECO:0000256" key="12">
    <source>
        <dbReference type="SAM" id="SignalP"/>
    </source>
</evidence>
<organism evidence="13 14">
    <name type="scientific">Eschrichtius robustus</name>
    <name type="common">California gray whale</name>
    <name type="synonym">Eschrichtius gibbosus</name>
    <dbReference type="NCBI Taxonomy" id="9764"/>
    <lineage>
        <taxon>Eukaryota</taxon>
        <taxon>Metazoa</taxon>
        <taxon>Chordata</taxon>
        <taxon>Craniata</taxon>
        <taxon>Vertebrata</taxon>
        <taxon>Euteleostomi</taxon>
        <taxon>Mammalia</taxon>
        <taxon>Eutheria</taxon>
        <taxon>Laurasiatheria</taxon>
        <taxon>Artiodactyla</taxon>
        <taxon>Whippomorpha</taxon>
        <taxon>Cetacea</taxon>
        <taxon>Mysticeti</taxon>
        <taxon>Eschrichtiidae</taxon>
        <taxon>Eschrichtius</taxon>
    </lineage>
</organism>
<dbReference type="GO" id="GO:0008083">
    <property type="term" value="F:growth factor activity"/>
    <property type="evidence" value="ECO:0007669"/>
    <property type="project" value="TreeGrafter"/>
</dbReference>
<dbReference type="InterPro" id="IPR007798">
    <property type="entry name" value="Amelin"/>
</dbReference>
<keyword evidence="14" id="KW-1185">Reference proteome</keyword>
<name>A0AB34H1B6_ESCRO</name>
<dbReference type="Proteomes" id="UP001159641">
    <property type="component" value="Unassembled WGS sequence"/>
</dbReference>
<keyword evidence="8" id="KW-0091">Biomineralization</keyword>
<feature type="compositionally biased region" description="Polar residues" evidence="11">
    <location>
        <begin position="103"/>
        <end position="115"/>
    </location>
</feature>
<evidence type="ECO:0000256" key="3">
    <source>
        <dbReference type="ARBA" id="ARBA00006452"/>
    </source>
</evidence>
<keyword evidence="10" id="KW-0379">Hydroxylation</keyword>
<feature type="compositionally biased region" description="Polar residues" evidence="11">
    <location>
        <begin position="343"/>
        <end position="365"/>
    </location>
</feature>
<keyword evidence="6" id="KW-0272">Extracellular matrix</keyword>
<dbReference type="Pfam" id="PF05111">
    <property type="entry name" value="Amelin"/>
    <property type="match status" value="1"/>
</dbReference>
<evidence type="ECO:0000313" key="13">
    <source>
        <dbReference type="EMBL" id="KAJ8785233.1"/>
    </source>
</evidence>